<accession>A0A9D3LVV6</accession>
<evidence type="ECO:0000256" key="1">
    <source>
        <dbReference type="ARBA" id="ARBA00002689"/>
    </source>
</evidence>
<dbReference type="Pfam" id="PF05300">
    <property type="entry name" value="MIC19_MIC25"/>
    <property type="match status" value="1"/>
</dbReference>
<evidence type="ECO:0008006" key="15">
    <source>
        <dbReference type="Google" id="ProtNLM"/>
    </source>
</evidence>
<evidence type="ECO:0000256" key="8">
    <source>
        <dbReference type="ARBA" id="ARBA00023288"/>
    </source>
</evidence>
<dbReference type="InterPro" id="IPR007964">
    <property type="entry name" value="MIC19/MIC25"/>
</dbReference>
<evidence type="ECO:0000313" key="14">
    <source>
        <dbReference type="Proteomes" id="UP001044222"/>
    </source>
</evidence>
<gene>
    <name evidence="13" type="ORF">ANANG_G00250950</name>
</gene>
<evidence type="ECO:0000256" key="10">
    <source>
        <dbReference type="ARBA" id="ARBA00034480"/>
    </source>
</evidence>
<evidence type="ECO:0000256" key="11">
    <source>
        <dbReference type="SAM" id="Coils"/>
    </source>
</evidence>
<comment type="function">
    <text evidence="1">Component of the MICOS complex, a large protein complex of the mitochondrial inner membrane that plays crucial roles in the maintenance of crista junctions, inner membrane architecture, and formation of contact sites to the outer membrane.</text>
</comment>
<keyword evidence="5" id="KW-0496">Mitochondrion</keyword>
<keyword evidence="7" id="KW-1015">Disulfide bond</keyword>
<keyword evidence="2" id="KW-0519">Myristate</keyword>
<feature type="coiled-coil region" evidence="11">
    <location>
        <begin position="94"/>
        <end position="176"/>
    </location>
</feature>
<evidence type="ECO:0000256" key="3">
    <source>
        <dbReference type="ARBA" id="ARBA00022792"/>
    </source>
</evidence>
<proteinExistence type="inferred from homology"/>
<evidence type="ECO:0000256" key="2">
    <source>
        <dbReference type="ARBA" id="ARBA00022707"/>
    </source>
</evidence>
<dbReference type="PANTHER" id="PTHR47609:SF1">
    <property type="entry name" value="MICOS COMPLEX SUBUNIT MIC25"/>
    <property type="match status" value="1"/>
</dbReference>
<organism evidence="13 14">
    <name type="scientific">Anguilla anguilla</name>
    <name type="common">European freshwater eel</name>
    <name type="synonym">Muraena anguilla</name>
    <dbReference type="NCBI Taxonomy" id="7936"/>
    <lineage>
        <taxon>Eukaryota</taxon>
        <taxon>Metazoa</taxon>
        <taxon>Chordata</taxon>
        <taxon>Craniata</taxon>
        <taxon>Vertebrata</taxon>
        <taxon>Euteleostomi</taxon>
        <taxon>Actinopterygii</taxon>
        <taxon>Neopterygii</taxon>
        <taxon>Teleostei</taxon>
        <taxon>Anguilliformes</taxon>
        <taxon>Anguillidae</taxon>
        <taxon>Anguilla</taxon>
    </lineage>
</organism>
<evidence type="ECO:0000256" key="9">
    <source>
        <dbReference type="ARBA" id="ARBA00034476"/>
    </source>
</evidence>
<keyword evidence="4 11" id="KW-0175">Coiled coil</keyword>
<dbReference type="EMBL" id="JAFIRN010000014">
    <property type="protein sequence ID" value="KAG5836095.1"/>
    <property type="molecule type" value="Genomic_DNA"/>
</dbReference>
<evidence type="ECO:0000256" key="12">
    <source>
        <dbReference type="SAM" id="MobiDB-lite"/>
    </source>
</evidence>
<sequence length="252" mass="28220">MLCIELTFLGENLPDNCTGVAVATMGAGESSTRKVSFGLDEDDRVKVLHGVKLSEDVLQRMRDSVHGPVSQAKPTGSPKGDPVPQPGPTAPEVQEELRHRYERVQEMVQEELARITRQEREAGQGDVNTAVLRERAHGRDEAERAKQLEKHLDRKEAELKNLAAFYKEQLTLLEKKNLDYYNLTSELYQEAATKAEAHVKPRTISPICTGLQAQVLDCYRSNQKETLHCSNLAKEYMQCINAAKKSLLVNHG</sequence>
<dbReference type="GO" id="GO:0061617">
    <property type="term" value="C:MICOS complex"/>
    <property type="evidence" value="ECO:0007669"/>
    <property type="project" value="InterPro"/>
</dbReference>
<feature type="region of interest" description="Disordered" evidence="12">
    <location>
        <begin position="64"/>
        <end position="91"/>
    </location>
</feature>
<keyword evidence="14" id="KW-1185">Reference proteome</keyword>
<keyword evidence="8" id="KW-0449">Lipoprotein</keyword>
<evidence type="ECO:0000256" key="4">
    <source>
        <dbReference type="ARBA" id="ARBA00023054"/>
    </source>
</evidence>
<evidence type="ECO:0000256" key="5">
    <source>
        <dbReference type="ARBA" id="ARBA00023128"/>
    </source>
</evidence>
<name>A0A9D3LVV6_ANGAN</name>
<protein>
    <recommendedName>
        <fullName evidence="15">CHCH domain-containing protein</fullName>
    </recommendedName>
</protein>
<dbReference type="PANTHER" id="PTHR47609">
    <property type="entry name" value="MICOS COMPLEX SUBUNIT MIC25"/>
    <property type="match status" value="1"/>
</dbReference>
<keyword evidence="6" id="KW-0472">Membrane</keyword>
<dbReference type="AlphaFoldDB" id="A0A9D3LVV6"/>
<keyword evidence="3" id="KW-0999">Mitochondrion inner membrane</keyword>
<comment type="caution">
    <text evidence="13">The sequence shown here is derived from an EMBL/GenBank/DDBJ whole genome shotgun (WGS) entry which is preliminary data.</text>
</comment>
<evidence type="ECO:0000256" key="6">
    <source>
        <dbReference type="ARBA" id="ARBA00023136"/>
    </source>
</evidence>
<comment type="similarity">
    <text evidence="10">Belongs to the MICOS complex subunit Mic19 family. Metazoan Mic25 subfamily.</text>
</comment>
<comment type="subcellular location">
    <subcellularLocation>
        <location evidence="9">Mitochondrion inner membrane</location>
        <topology evidence="9">Lipid-anchor</topology>
    </subcellularLocation>
</comment>
<reference evidence="13" key="1">
    <citation type="submission" date="2021-01" db="EMBL/GenBank/DDBJ databases">
        <title>A chromosome-scale assembly of European eel, Anguilla anguilla.</title>
        <authorList>
            <person name="Henkel C."/>
            <person name="Jong-Raadsen S.A."/>
            <person name="Dufour S."/>
            <person name="Weltzien F.-A."/>
            <person name="Palstra A.P."/>
            <person name="Pelster B."/>
            <person name="Spaink H.P."/>
            <person name="Van Den Thillart G.E."/>
            <person name="Jansen H."/>
            <person name="Zahm M."/>
            <person name="Klopp C."/>
            <person name="Cedric C."/>
            <person name="Louis A."/>
            <person name="Berthelot C."/>
            <person name="Parey E."/>
            <person name="Roest Crollius H."/>
            <person name="Montfort J."/>
            <person name="Robinson-Rechavi M."/>
            <person name="Bucao C."/>
            <person name="Bouchez O."/>
            <person name="Gislard M."/>
            <person name="Lluch J."/>
            <person name="Milhes M."/>
            <person name="Lampietro C."/>
            <person name="Lopez Roques C."/>
            <person name="Donnadieu C."/>
            <person name="Braasch I."/>
            <person name="Desvignes T."/>
            <person name="Postlethwait J."/>
            <person name="Bobe J."/>
            <person name="Guiguen Y."/>
            <person name="Dirks R."/>
        </authorList>
    </citation>
    <scope>NUCLEOTIDE SEQUENCE</scope>
    <source>
        <strain evidence="13">Tag_6206</strain>
        <tissue evidence="13">Liver</tissue>
    </source>
</reference>
<evidence type="ECO:0000256" key="7">
    <source>
        <dbReference type="ARBA" id="ARBA00023157"/>
    </source>
</evidence>
<dbReference type="Proteomes" id="UP001044222">
    <property type="component" value="Chromosome 14"/>
</dbReference>
<dbReference type="InterPro" id="IPR042860">
    <property type="entry name" value="MIC25"/>
</dbReference>
<evidence type="ECO:0000313" key="13">
    <source>
        <dbReference type="EMBL" id="KAG5836095.1"/>
    </source>
</evidence>